<proteinExistence type="predicted"/>
<evidence type="ECO:0000313" key="3">
    <source>
        <dbReference type="Proteomes" id="UP000032360"/>
    </source>
</evidence>
<feature type="transmembrane region" description="Helical" evidence="1">
    <location>
        <begin position="216"/>
        <end position="240"/>
    </location>
</feature>
<feature type="transmembrane region" description="Helical" evidence="1">
    <location>
        <begin position="288"/>
        <end position="307"/>
    </location>
</feature>
<gene>
    <name evidence="2" type="ORF">AXFE_27730</name>
</gene>
<sequence length="497" mass="55276">MIANYWPVIVGTKSLITNTNWPQGPAFVGDPTAGGPITQPMERAVTHAWAHLHLPLILPYQGYGLNLAGNQGSPWFFPEILIHLLFPSNPSLWLILCLNLCAIGTYLLCREFDLGRLPSALGALLVCMSGPIVSNLNLDMFNPFMDSLFLVLAISRVIRARGNRRVGWLLILAFLVSQLFLSGFDEVVPLLAIMIFFFMIALLTKNGYKLRHSMGLVTAIIISCILGLVGSAIATASLYGAISTSAALQSPNGWKHHSPISWLVTLVDPWFFGKGVIGGIYQGTFAEWAWGNPILWSLAALGTVAIIKDLVLSRGKYQLWHRIILGFALFGFLADFNFAYVDALFSLPILRLIALPRFLPFMWWLPLVALAAIGFEAIRSATQLVRVCGFIFPLLFYVALDLFIHVQGSRAFPVLTAPVVAAFSSQFIFYIFCLVGLVIVVLFDRLAWSEISLAGLVVVSRSLFTFLGIFFRLLRPWRCQRLSRESSRAPNFHMQFF</sequence>
<keyword evidence="1" id="KW-0472">Membrane</keyword>
<evidence type="ECO:0000256" key="1">
    <source>
        <dbReference type="SAM" id="Phobius"/>
    </source>
</evidence>
<feature type="transmembrane region" description="Helical" evidence="1">
    <location>
        <begin position="384"/>
        <end position="406"/>
    </location>
</feature>
<feature type="transmembrane region" description="Helical" evidence="1">
    <location>
        <begin position="361"/>
        <end position="378"/>
    </location>
</feature>
<reference evidence="2 3" key="1">
    <citation type="submission" date="2015-01" db="EMBL/GenBank/DDBJ databases">
        <title>Draft genome of the acidophilic iron oxidizer Acidithrix ferrooxidans strain Py-F3.</title>
        <authorList>
            <person name="Poehlein A."/>
            <person name="Eisen S."/>
            <person name="Schloemann M."/>
            <person name="Johnson B.D."/>
            <person name="Daniel R."/>
            <person name="Muehling M."/>
        </authorList>
    </citation>
    <scope>NUCLEOTIDE SEQUENCE [LARGE SCALE GENOMIC DNA]</scope>
    <source>
        <strain evidence="2 3">Py-F3</strain>
    </source>
</reference>
<dbReference type="Proteomes" id="UP000032360">
    <property type="component" value="Unassembled WGS sequence"/>
</dbReference>
<evidence type="ECO:0000313" key="2">
    <source>
        <dbReference type="EMBL" id="KJF16369.1"/>
    </source>
</evidence>
<feature type="transmembrane region" description="Helical" evidence="1">
    <location>
        <begin position="427"/>
        <end position="447"/>
    </location>
</feature>
<dbReference type="EMBL" id="JXYS01000086">
    <property type="protein sequence ID" value="KJF16369.1"/>
    <property type="molecule type" value="Genomic_DNA"/>
</dbReference>
<keyword evidence="1" id="KW-0812">Transmembrane</keyword>
<feature type="transmembrane region" description="Helical" evidence="1">
    <location>
        <begin position="260"/>
        <end position="281"/>
    </location>
</feature>
<keyword evidence="3" id="KW-1185">Reference proteome</keyword>
<feature type="transmembrane region" description="Helical" evidence="1">
    <location>
        <begin position="453"/>
        <end position="474"/>
    </location>
</feature>
<organism evidence="2 3">
    <name type="scientific">Acidithrix ferrooxidans</name>
    <dbReference type="NCBI Taxonomy" id="1280514"/>
    <lineage>
        <taxon>Bacteria</taxon>
        <taxon>Bacillati</taxon>
        <taxon>Actinomycetota</taxon>
        <taxon>Acidimicrobiia</taxon>
        <taxon>Acidimicrobiales</taxon>
        <taxon>Acidimicrobiaceae</taxon>
        <taxon>Acidithrix</taxon>
    </lineage>
</organism>
<feature type="transmembrane region" description="Helical" evidence="1">
    <location>
        <begin position="165"/>
        <end position="181"/>
    </location>
</feature>
<accession>A0A0D8HET1</accession>
<name>A0A0D8HET1_9ACTN</name>
<comment type="caution">
    <text evidence="2">The sequence shown here is derived from an EMBL/GenBank/DDBJ whole genome shotgun (WGS) entry which is preliminary data.</text>
</comment>
<protein>
    <submittedName>
        <fullName evidence="2">Uncharacterized protein</fullName>
    </submittedName>
</protein>
<feature type="transmembrane region" description="Helical" evidence="1">
    <location>
        <begin position="319"/>
        <end position="340"/>
    </location>
</feature>
<feature type="transmembrane region" description="Helical" evidence="1">
    <location>
        <begin position="187"/>
        <end position="204"/>
    </location>
</feature>
<dbReference type="AlphaFoldDB" id="A0A0D8HET1"/>
<keyword evidence="1" id="KW-1133">Transmembrane helix</keyword>